<feature type="region of interest" description="Disordered" evidence="3">
    <location>
        <begin position="19"/>
        <end position="41"/>
    </location>
</feature>
<dbReference type="InterPro" id="IPR012677">
    <property type="entry name" value="Nucleotide-bd_a/b_plait_sf"/>
</dbReference>
<dbReference type="EMBL" id="VSWD01000010">
    <property type="protein sequence ID" value="KAK3091839.1"/>
    <property type="molecule type" value="Genomic_DNA"/>
</dbReference>
<dbReference type="Proteomes" id="UP001186944">
    <property type="component" value="Unassembled WGS sequence"/>
</dbReference>
<dbReference type="InterPro" id="IPR000504">
    <property type="entry name" value="RRM_dom"/>
</dbReference>
<feature type="domain" description="RRM" evidence="4">
    <location>
        <begin position="107"/>
        <end position="181"/>
    </location>
</feature>
<evidence type="ECO:0000256" key="1">
    <source>
        <dbReference type="PROSITE-ProRule" id="PRU00047"/>
    </source>
</evidence>
<evidence type="ECO:0008006" key="8">
    <source>
        <dbReference type="Google" id="ProtNLM"/>
    </source>
</evidence>
<dbReference type="PROSITE" id="PS50158">
    <property type="entry name" value="ZF_CCHC"/>
    <property type="match status" value="1"/>
</dbReference>
<feature type="domain" description="RRM" evidence="4">
    <location>
        <begin position="287"/>
        <end position="350"/>
    </location>
</feature>
<dbReference type="SMART" id="SM00360">
    <property type="entry name" value="RRM"/>
    <property type="match status" value="2"/>
</dbReference>
<dbReference type="InterPro" id="IPR001878">
    <property type="entry name" value="Znf_CCHC"/>
</dbReference>
<proteinExistence type="predicted"/>
<name>A0AA89BUY7_PINIB</name>
<dbReference type="SUPFAM" id="SSF54928">
    <property type="entry name" value="RNA-binding domain, RBD"/>
    <property type="match status" value="1"/>
</dbReference>
<evidence type="ECO:0000256" key="2">
    <source>
        <dbReference type="PROSITE-ProRule" id="PRU00176"/>
    </source>
</evidence>
<keyword evidence="1" id="KW-0863">Zinc-finger</keyword>
<sequence length="399" mass="44618">MATDTDMIDEDKLLQENEGDMVAVKLESDHEEEEEEDDQKKTGDKVFTLWFEPRRSIAALGILRKLAQLKLAGEDYRMECPKALASMIATEKIKLKYPDGKYGNKNKNLYVHDIPKDTTEEVLRGMFPNVASVQLPVDSEGEKMGIAILDYKSGKDANSDLAQNSQVLIGDATCEVSTYFPAPEEVVRGPIRLTLVLIRDLSNHDLQQILHRCSKAVLQIERRKGVMTLWFEPRHSNPAIGILRKLAQLKLAGDEYTMECPKALASMIATEKIKLKYPDGKYGNKNRNLYVHDIPKDTTEEVLRGMFPNVACVQLPVDSDGEKMGVAILDYKSGKDANADLAQNPQVLIGDSTCEVSAYFPAPEEGGGSKSSDEGCFKCGSKVHYARECEIWQRLNKRK</sequence>
<evidence type="ECO:0000256" key="3">
    <source>
        <dbReference type="SAM" id="MobiDB-lite"/>
    </source>
</evidence>
<keyword evidence="2" id="KW-0694">RNA-binding</keyword>
<keyword evidence="1" id="KW-0479">Metal-binding</keyword>
<dbReference type="Gene3D" id="3.30.70.330">
    <property type="match status" value="2"/>
</dbReference>
<reference evidence="6" key="1">
    <citation type="submission" date="2019-08" db="EMBL/GenBank/DDBJ databases">
        <title>The improved chromosome-level genome for the pearl oyster Pinctada fucata martensii using PacBio sequencing and Hi-C.</title>
        <authorList>
            <person name="Zheng Z."/>
        </authorList>
    </citation>
    <scope>NUCLEOTIDE SEQUENCE</scope>
    <source>
        <strain evidence="6">ZZ-2019</strain>
        <tissue evidence="6">Adductor muscle</tissue>
    </source>
</reference>
<evidence type="ECO:0000259" key="5">
    <source>
        <dbReference type="PROSITE" id="PS50158"/>
    </source>
</evidence>
<accession>A0AA89BUY7</accession>
<dbReference type="InterPro" id="IPR035979">
    <property type="entry name" value="RBD_domain_sf"/>
</dbReference>
<evidence type="ECO:0000259" key="4">
    <source>
        <dbReference type="PROSITE" id="PS50102"/>
    </source>
</evidence>
<dbReference type="CDD" id="cd00590">
    <property type="entry name" value="RRM_SF"/>
    <property type="match status" value="2"/>
</dbReference>
<feature type="domain" description="CCHC-type" evidence="5">
    <location>
        <begin position="376"/>
        <end position="389"/>
    </location>
</feature>
<gene>
    <name evidence="6" type="ORF">FSP39_023078</name>
</gene>
<keyword evidence="7" id="KW-1185">Reference proteome</keyword>
<evidence type="ECO:0000313" key="6">
    <source>
        <dbReference type="EMBL" id="KAK3091839.1"/>
    </source>
</evidence>
<dbReference type="AlphaFoldDB" id="A0AA89BUY7"/>
<dbReference type="PROSITE" id="PS50102">
    <property type="entry name" value="RRM"/>
    <property type="match status" value="2"/>
</dbReference>
<dbReference type="GO" id="GO:0003723">
    <property type="term" value="F:RNA binding"/>
    <property type="evidence" value="ECO:0007669"/>
    <property type="project" value="UniProtKB-UniRule"/>
</dbReference>
<organism evidence="6 7">
    <name type="scientific">Pinctada imbricata</name>
    <name type="common">Atlantic pearl-oyster</name>
    <name type="synonym">Pinctada martensii</name>
    <dbReference type="NCBI Taxonomy" id="66713"/>
    <lineage>
        <taxon>Eukaryota</taxon>
        <taxon>Metazoa</taxon>
        <taxon>Spiralia</taxon>
        <taxon>Lophotrochozoa</taxon>
        <taxon>Mollusca</taxon>
        <taxon>Bivalvia</taxon>
        <taxon>Autobranchia</taxon>
        <taxon>Pteriomorphia</taxon>
        <taxon>Pterioida</taxon>
        <taxon>Pterioidea</taxon>
        <taxon>Pteriidae</taxon>
        <taxon>Pinctada</taxon>
    </lineage>
</organism>
<comment type="caution">
    <text evidence="6">The sequence shown here is derived from an EMBL/GenBank/DDBJ whole genome shotgun (WGS) entry which is preliminary data.</text>
</comment>
<dbReference type="Pfam" id="PF00076">
    <property type="entry name" value="RRM_1"/>
    <property type="match status" value="1"/>
</dbReference>
<keyword evidence="1" id="KW-0862">Zinc</keyword>
<evidence type="ECO:0000313" key="7">
    <source>
        <dbReference type="Proteomes" id="UP001186944"/>
    </source>
</evidence>
<dbReference type="GO" id="GO:0008270">
    <property type="term" value="F:zinc ion binding"/>
    <property type="evidence" value="ECO:0007669"/>
    <property type="project" value="UniProtKB-KW"/>
</dbReference>
<protein>
    <recommendedName>
        <fullName evidence="8">CCHC-type domain-containing protein</fullName>
    </recommendedName>
</protein>